<dbReference type="Gene3D" id="2.60.120.260">
    <property type="entry name" value="Galactose-binding domain-like"/>
    <property type="match status" value="1"/>
</dbReference>
<dbReference type="AlphaFoldDB" id="A0A8J7NU74"/>
<organism evidence="4 5">
    <name type="scientific">Atractosteus spatula</name>
    <name type="common">Alligator gar</name>
    <name type="synonym">Lepisosteus spatula</name>
    <dbReference type="NCBI Taxonomy" id="7917"/>
    <lineage>
        <taxon>Eukaryota</taxon>
        <taxon>Metazoa</taxon>
        <taxon>Chordata</taxon>
        <taxon>Craniata</taxon>
        <taxon>Vertebrata</taxon>
        <taxon>Euteleostomi</taxon>
        <taxon>Actinopterygii</taxon>
        <taxon>Neopterygii</taxon>
        <taxon>Holostei</taxon>
        <taxon>Semionotiformes</taxon>
        <taxon>Lepisosteidae</taxon>
        <taxon>Atractosteus</taxon>
    </lineage>
</organism>
<accession>A0A8J7NU74</accession>
<evidence type="ECO:0000313" key="4">
    <source>
        <dbReference type="EMBL" id="MBN3319712.1"/>
    </source>
</evidence>
<dbReference type="SUPFAM" id="SSF49785">
    <property type="entry name" value="Galactose-binding domain-like"/>
    <property type="match status" value="1"/>
</dbReference>
<proteinExistence type="inferred from homology"/>
<comment type="caution">
    <text evidence="4">The sequence shown here is derived from an EMBL/GenBank/DDBJ whole genome shotgun (WGS) entry which is preliminary data.</text>
</comment>
<dbReference type="EMBL" id="JAAWVO010047398">
    <property type="protein sequence ID" value="MBN3319712.1"/>
    <property type="molecule type" value="Genomic_DNA"/>
</dbReference>
<protein>
    <submittedName>
        <fullName evidence="4">CNTP5 protein</fullName>
    </submittedName>
</protein>
<sequence length="136" mass="15519">IILFLICAFAISPIDNCDEPLVSMLPQTSFESSSKLSASHSPRFAKLNRRDGAGGWSPLISNEHQWLQVDLRDRVEITAIATQGRYGSSDWITSYLLLFSDMGRTWKQYQQEDIIWVNIVYLLFTRLTTNISLTNC</sequence>
<reference evidence="4" key="1">
    <citation type="journal article" date="2021" name="Cell">
        <title>Tracing the genetic footprints of vertebrate landing in non-teleost ray-finned fishes.</title>
        <authorList>
            <person name="Bi X."/>
            <person name="Wang K."/>
            <person name="Yang L."/>
            <person name="Pan H."/>
            <person name="Jiang H."/>
            <person name="Wei Q."/>
            <person name="Fang M."/>
            <person name="Yu H."/>
            <person name="Zhu C."/>
            <person name="Cai Y."/>
            <person name="He Y."/>
            <person name="Gan X."/>
            <person name="Zeng H."/>
            <person name="Yu D."/>
            <person name="Zhu Y."/>
            <person name="Jiang H."/>
            <person name="Qiu Q."/>
            <person name="Yang H."/>
            <person name="Zhang Y.E."/>
            <person name="Wang W."/>
            <person name="Zhu M."/>
            <person name="He S."/>
            <person name="Zhang G."/>
        </authorList>
    </citation>
    <scope>NUCLEOTIDE SEQUENCE</scope>
    <source>
        <strain evidence="4">Allg_001</strain>
    </source>
</reference>
<dbReference type="PANTHER" id="PTHR24543">
    <property type="entry name" value="MULTICOPPER OXIDASE-RELATED"/>
    <property type="match status" value="1"/>
</dbReference>
<feature type="non-terminal residue" evidence="4">
    <location>
        <position position="136"/>
    </location>
</feature>
<dbReference type="InterPro" id="IPR000421">
    <property type="entry name" value="FA58C"/>
</dbReference>
<evidence type="ECO:0000313" key="5">
    <source>
        <dbReference type="Proteomes" id="UP000736164"/>
    </source>
</evidence>
<feature type="non-terminal residue" evidence="4">
    <location>
        <position position="1"/>
    </location>
</feature>
<evidence type="ECO:0000259" key="3">
    <source>
        <dbReference type="PROSITE" id="PS50022"/>
    </source>
</evidence>
<feature type="signal peptide" evidence="2">
    <location>
        <begin position="1"/>
        <end position="17"/>
    </location>
</feature>
<dbReference type="FunFam" id="2.60.120.260:FF:000016">
    <property type="entry name" value="Contactin-associated protein-like 4 isoform 1"/>
    <property type="match status" value="1"/>
</dbReference>
<evidence type="ECO:0000256" key="1">
    <source>
        <dbReference type="ARBA" id="ARBA00010241"/>
    </source>
</evidence>
<comment type="similarity">
    <text evidence="1">Belongs to the neurexin family.</text>
</comment>
<dbReference type="InterPro" id="IPR008979">
    <property type="entry name" value="Galactose-bd-like_sf"/>
</dbReference>
<evidence type="ECO:0000256" key="2">
    <source>
        <dbReference type="SAM" id="SignalP"/>
    </source>
</evidence>
<keyword evidence="5" id="KW-1185">Reference proteome</keyword>
<feature type="domain" description="F5/8 type C" evidence="3">
    <location>
        <begin position="17"/>
        <end position="109"/>
    </location>
</feature>
<feature type="chain" id="PRO_5035305460" evidence="2">
    <location>
        <begin position="18"/>
        <end position="136"/>
    </location>
</feature>
<keyword evidence="2" id="KW-0732">Signal</keyword>
<dbReference type="PROSITE" id="PS50022">
    <property type="entry name" value="FA58C_3"/>
    <property type="match status" value="1"/>
</dbReference>
<name>A0A8J7NU74_ATRSP</name>
<dbReference type="Proteomes" id="UP000736164">
    <property type="component" value="Unassembled WGS sequence"/>
</dbReference>
<gene>
    <name evidence="4" type="primary">Cntnap5_1</name>
    <name evidence="4" type="ORF">GTO95_0004496</name>
</gene>
<dbReference type="Pfam" id="PF00754">
    <property type="entry name" value="F5_F8_type_C"/>
    <property type="match status" value="1"/>
</dbReference>
<dbReference type="PROSITE" id="PS01285">
    <property type="entry name" value="FA58C_1"/>
    <property type="match status" value="1"/>
</dbReference>
<dbReference type="PANTHER" id="PTHR24543:SF325">
    <property type="entry name" value="F5_8 TYPE C DOMAIN-CONTAINING PROTEIN"/>
    <property type="match status" value="1"/>
</dbReference>